<keyword evidence="3" id="KW-1185">Reference proteome</keyword>
<feature type="region of interest" description="Disordered" evidence="1">
    <location>
        <begin position="548"/>
        <end position="569"/>
    </location>
</feature>
<dbReference type="InterPro" id="IPR009057">
    <property type="entry name" value="Homeodomain-like_sf"/>
</dbReference>
<feature type="compositionally biased region" description="Acidic residues" evidence="1">
    <location>
        <begin position="551"/>
        <end position="569"/>
    </location>
</feature>
<feature type="compositionally biased region" description="Polar residues" evidence="1">
    <location>
        <begin position="24"/>
        <end position="36"/>
    </location>
</feature>
<dbReference type="KEGG" id="csv:101221631"/>
<feature type="compositionally biased region" description="Polar residues" evidence="1">
    <location>
        <begin position="185"/>
        <end position="196"/>
    </location>
</feature>
<dbReference type="PANTHER" id="PTHR14000:SF17">
    <property type="entry name" value="MYB-LIKE DOMAIN-CONTAINING PROTEIN"/>
    <property type="match status" value="1"/>
</dbReference>
<reference evidence="2 3" key="2">
    <citation type="journal article" date="2009" name="PLoS ONE">
        <title>An integrated genetic and cytogenetic map of the cucumber genome.</title>
        <authorList>
            <person name="Ren Y."/>
            <person name="Zhang Z."/>
            <person name="Liu J."/>
            <person name="Staub J.E."/>
            <person name="Han Y."/>
            <person name="Cheng Z."/>
            <person name="Li X."/>
            <person name="Lu J."/>
            <person name="Miao H."/>
            <person name="Kang H."/>
            <person name="Xie B."/>
            <person name="Gu X."/>
            <person name="Wang X."/>
            <person name="Du Y."/>
            <person name="Jin W."/>
            <person name="Huang S."/>
        </authorList>
    </citation>
    <scope>NUCLEOTIDE SEQUENCE [LARGE SCALE GENOMIC DNA]</scope>
    <source>
        <strain evidence="3">cv. 9930</strain>
    </source>
</reference>
<proteinExistence type="predicted"/>
<dbReference type="Gramene" id="KGN48674">
    <property type="protein sequence ID" value="KGN48674"/>
    <property type="gene ID" value="Csa_6G497250"/>
</dbReference>
<accession>A0A0A0KIP3</accession>
<name>A0A0A0KIP3_CUCSA</name>
<dbReference type="CDD" id="cd00167">
    <property type="entry name" value="SANT"/>
    <property type="match status" value="1"/>
</dbReference>
<dbReference type="InterPro" id="IPR001005">
    <property type="entry name" value="SANT/Myb"/>
</dbReference>
<gene>
    <name evidence="2" type="ORF">Csa_6G497250</name>
</gene>
<dbReference type="OrthoDB" id="552191at2759"/>
<dbReference type="Gene3D" id="1.10.10.60">
    <property type="entry name" value="Homeodomain-like"/>
    <property type="match status" value="1"/>
</dbReference>
<feature type="region of interest" description="Disordered" evidence="1">
    <location>
        <begin position="329"/>
        <end position="348"/>
    </location>
</feature>
<sequence>MPITNSIASSVDIKTLRRSPRFLPSTQQQEFSTTPRSLRFLRRNEISSPTTPTFSRAQCPIRQVHSSHASLKPSKNVSLKTPKSVRVNTPKRTSKSGVVSSKNKDSSTGSKKYSIFENGFKEKRSPRRSPRLSSAPKIDNALEGRNAKVSKSSISSGGCSNDLKNPSPNVRRSPRFSNGVGGNRSFGNSHSFSGQQAGLEKSSRKRENHSGSRRTTGSLRDLNVDASVSSHGKKVAAAERKKGNSADHEDIATKAEEKQVVDGEMEKKSVGTRKRKREDGVVGIRQGWTKEQEVSLQRAYYAAKPTPHFWKKVSKLVPGKSAQDCFDKVHSDHMTPPQPRPRFRTRSTKPSPMELLFSECELLNVDGAKSRKPRGKSQKSHNAQKAVRYLLEKNFQGAINYEADLFSQLEPNINLSNRTPLPSKQLSSIMDLQGNQGFLHGRSLSNHKKPLSRFSTSVERVVSPPVLKQVKNRVLHEKYIDQLHSREAKRKSMSKCRKSCISKEVGSSKEIHATRTNDLRAAKNALISDARDAIQQLQHLETNAMNNIPGFEDDEDFCDNVDYDDEDDP</sequence>
<dbReference type="SUPFAM" id="SSF46689">
    <property type="entry name" value="Homeodomain-like"/>
    <property type="match status" value="1"/>
</dbReference>
<evidence type="ECO:0000313" key="3">
    <source>
        <dbReference type="Proteomes" id="UP000029981"/>
    </source>
</evidence>
<feature type="compositionally biased region" description="Basic and acidic residues" evidence="1">
    <location>
        <begin position="236"/>
        <end position="269"/>
    </location>
</feature>
<reference evidence="2 3" key="4">
    <citation type="journal article" date="2011" name="BMC Genomics">
        <title>RNA-Seq improves annotation of protein-coding genes in the cucumber genome.</title>
        <authorList>
            <person name="Li Z."/>
            <person name="Zhang Z."/>
            <person name="Yan P."/>
            <person name="Huang S."/>
            <person name="Fei Z."/>
            <person name="Lin K."/>
        </authorList>
    </citation>
    <scope>NUCLEOTIDE SEQUENCE [LARGE SCALE GENOMIC DNA]</scope>
    <source>
        <strain evidence="3">cv. 9930</strain>
    </source>
</reference>
<dbReference type="EMBL" id="CM002927">
    <property type="protein sequence ID" value="KGN48674.1"/>
    <property type="molecule type" value="Genomic_DNA"/>
</dbReference>
<dbReference type="OMA" id="MDQGLGF"/>
<feature type="compositionally biased region" description="Polar residues" evidence="1">
    <location>
        <begin position="46"/>
        <end position="56"/>
    </location>
</feature>
<dbReference type="PANTHER" id="PTHR14000">
    <property type="entry name" value="FINGER CCCH DOMAIN PROTEIN, PUTATIVE (DUF3755)-RELATED"/>
    <property type="match status" value="1"/>
</dbReference>
<dbReference type="STRING" id="3659.A0A0A0KIP3"/>
<organism evidence="2 3">
    <name type="scientific">Cucumis sativus</name>
    <name type="common">Cucumber</name>
    <dbReference type="NCBI Taxonomy" id="3659"/>
    <lineage>
        <taxon>Eukaryota</taxon>
        <taxon>Viridiplantae</taxon>
        <taxon>Streptophyta</taxon>
        <taxon>Embryophyta</taxon>
        <taxon>Tracheophyta</taxon>
        <taxon>Spermatophyta</taxon>
        <taxon>Magnoliopsida</taxon>
        <taxon>eudicotyledons</taxon>
        <taxon>Gunneridae</taxon>
        <taxon>Pentapetalae</taxon>
        <taxon>rosids</taxon>
        <taxon>fabids</taxon>
        <taxon>Cucurbitales</taxon>
        <taxon>Cucurbitaceae</taxon>
        <taxon>Benincaseae</taxon>
        <taxon>Cucumis</taxon>
    </lineage>
</organism>
<protein>
    <recommendedName>
        <fullName evidence="4">Myb-like domain-containing protein</fullName>
    </recommendedName>
</protein>
<dbReference type="eggNOG" id="ENOG502QVQH">
    <property type="taxonomic scope" value="Eukaryota"/>
</dbReference>
<feature type="region of interest" description="Disordered" evidence="1">
    <location>
        <begin position="19"/>
        <end position="274"/>
    </location>
</feature>
<dbReference type="Proteomes" id="UP000029981">
    <property type="component" value="Chromosome 6"/>
</dbReference>
<reference evidence="2 3" key="3">
    <citation type="journal article" date="2010" name="BMC Genomics">
        <title>Transcriptome sequencing and comparative analysis of cucumber flowers with different sex types.</title>
        <authorList>
            <person name="Guo S."/>
            <person name="Zheng Y."/>
            <person name="Joung J.G."/>
            <person name="Liu S."/>
            <person name="Zhang Z."/>
            <person name="Crasta O.R."/>
            <person name="Sobral B.W."/>
            <person name="Xu Y."/>
            <person name="Huang S."/>
            <person name="Fei Z."/>
        </authorList>
    </citation>
    <scope>NUCLEOTIDE SEQUENCE [LARGE SCALE GENOMIC DNA]</scope>
    <source>
        <strain evidence="3">cv. 9930</strain>
    </source>
</reference>
<feature type="compositionally biased region" description="Polar residues" evidence="1">
    <location>
        <begin position="64"/>
        <end position="111"/>
    </location>
</feature>
<evidence type="ECO:0000256" key="1">
    <source>
        <dbReference type="SAM" id="MobiDB-lite"/>
    </source>
</evidence>
<feature type="compositionally biased region" description="Low complexity" evidence="1">
    <location>
        <begin position="150"/>
        <end position="160"/>
    </location>
</feature>
<reference evidence="2 3" key="1">
    <citation type="journal article" date="2009" name="Nat. Genet.">
        <title>The genome of the cucumber, Cucumis sativus L.</title>
        <authorList>
            <person name="Huang S."/>
            <person name="Li R."/>
            <person name="Zhang Z."/>
            <person name="Li L."/>
            <person name="Gu X."/>
            <person name="Fan W."/>
            <person name="Lucas W.J."/>
            <person name="Wang X."/>
            <person name="Xie B."/>
            <person name="Ni P."/>
            <person name="Ren Y."/>
            <person name="Zhu H."/>
            <person name="Li J."/>
            <person name="Lin K."/>
            <person name="Jin W."/>
            <person name="Fei Z."/>
            <person name="Li G."/>
            <person name="Staub J."/>
            <person name="Kilian A."/>
            <person name="van der Vossen E.A."/>
            <person name="Wu Y."/>
            <person name="Guo J."/>
            <person name="He J."/>
            <person name="Jia Z."/>
            <person name="Ren Y."/>
            <person name="Tian G."/>
            <person name="Lu Y."/>
            <person name="Ruan J."/>
            <person name="Qian W."/>
            <person name="Wang M."/>
            <person name="Huang Q."/>
            <person name="Li B."/>
            <person name="Xuan Z."/>
            <person name="Cao J."/>
            <person name="Asan"/>
            <person name="Wu Z."/>
            <person name="Zhang J."/>
            <person name="Cai Q."/>
            <person name="Bai Y."/>
            <person name="Zhao B."/>
            <person name="Han Y."/>
            <person name="Li Y."/>
            <person name="Li X."/>
            <person name="Wang S."/>
            <person name="Shi Q."/>
            <person name="Liu S."/>
            <person name="Cho W.K."/>
            <person name="Kim J.Y."/>
            <person name="Xu Y."/>
            <person name="Heller-Uszynska K."/>
            <person name="Miao H."/>
            <person name="Cheng Z."/>
            <person name="Zhang S."/>
            <person name="Wu J."/>
            <person name="Yang Y."/>
            <person name="Kang H."/>
            <person name="Li M."/>
            <person name="Liang H."/>
            <person name="Ren X."/>
            <person name="Shi Z."/>
            <person name="Wen M."/>
            <person name="Jian M."/>
            <person name="Yang H."/>
            <person name="Zhang G."/>
            <person name="Yang Z."/>
            <person name="Chen R."/>
            <person name="Liu S."/>
            <person name="Li J."/>
            <person name="Ma L."/>
            <person name="Liu H."/>
            <person name="Zhou Y."/>
            <person name="Zhao J."/>
            <person name="Fang X."/>
            <person name="Li G."/>
            <person name="Fang L."/>
            <person name="Li Y."/>
            <person name="Liu D."/>
            <person name="Zheng H."/>
            <person name="Zhang Y."/>
            <person name="Qin N."/>
            <person name="Li Z."/>
            <person name="Yang G."/>
            <person name="Yang S."/>
            <person name="Bolund L."/>
            <person name="Kristiansen K."/>
            <person name="Zheng H."/>
            <person name="Li S."/>
            <person name="Zhang X."/>
            <person name="Yang H."/>
            <person name="Wang J."/>
            <person name="Sun R."/>
            <person name="Zhang B."/>
            <person name="Jiang S."/>
            <person name="Wang J."/>
            <person name="Du Y."/>
            <person name="Li S."/>
        </authorList>
    </citation>
    <scope>NUCLEOTIDE SEQUENCE [LARGE SCALE GENOMIC DNA]</scope>
    <source>
        <strain evidence="3">cv. 9930</strain>
    </source>
</reference>
<dbReference type="AlphaFoldDB" id="A0A0A0KIP3"/>
<evidence type="ECO:0008006" key="4">
    <source>
        <dbReference type="Google" id="ProtNLM"/>
    </source>
</evidence>
<evidence type="ECO:0000313" key="2">
    <source>
        <dbReference type="EMBL" id="KGN48674.1"/>
    </source>
</evidence>